<dbReference type="EMBL" id="KZ679270">
    <property type="protein sequence ID" value="PTB36321.1"/>
    <property type="molecule type" value="Genomic_DNA"/>
</dbReference>
<dbReference type="OrthoDB" id="5418088at2759"/>
<feature type="region of interest" description="Disordered" evidence="1">
    <location>
        <begin position="796"/>
        <end position="926"/>
    </location>
</feature>
<feature type="compositionally biased region" description="Basic and acidic residues" evidence="1">
    <location>
        <begin position="349"/>
        <end position="366"/>
    </location>
</feature>
<feature type="compositionally biased region" description="Polar residues" evidence="1">
    <location>
        <begin position="256"/>
        <end position="281"/>
    </location>
</feature>
<feature type="compositionally biased region" description="Basic and acidic residues" evidence="1">
    <location>
        <begin position="716"/>
        <end position="738"/>
    </location>
</feature>
<feature type="compositionally biased region" description="Basic and acidic residues" evidence="1">
    <location>
        <begin position="495"/>
        <end position="591"/>
    </location>
</feature>
<feature type="region of interest" description="Disordered" evidence="1">
    <location>
        <begin position="389"/>
        <end position="740"/>
    </location>
</feature>
<dbReference type="STRING" id="1042311.A0A2T3YUR7"/>
<feature type="compositionally biased region" description="Basic and acidic residues" evidence="1">
    <location>
        <begin position="660"/>
        <end position="705"/>
    </location>
</feature>
<evidence type="ECO:0000313" key="3">
    <source>
        <dbReference type="EMBL" id="PTB36321.1"/>
    </source>
</evidence>
<feature type="domain" description="DUF8035" evidence="2">
    <location>
        <begin position="743"/>
        <end position="796"/>
    </location>
</feature>
<feature type="region of interest" description="Disordered" evidence="1">
    <location>
        <begin position="61"/>
        <end position="178"/>
    </location>
</feature>
<evidence type="ECO:0000313" key="4">
    <source>
        <dbReference type="Proteomes" id="UP000240493"/>
    </source>
</evidence>
<feature type="compositionally biased region" description="Basic and acidic residues" evidence="1">
    <location>
        <begin position="389"/>
        <end position="473"/>
    </location>
</feature>
<dbReference type="Proteomes" id="UP000240493">
    <property type="component" value="Unassembled WGS sequence"/>
</dbReference>
<protein>
    <recommendedName>
        <fullName evidence="2">DUF8035 domain-containing protein</fullName>
    </recommendedName>
</protein>
<feature type="compositionally biased region" description="Basic residues" evidence="1">
    <location>
        <begin position="917"/>
        <end position="926"/>
    </location>
</feature>
<evidence type="ECO:0000256" key="1">
    <source>
        <dbReference type="SAM" id="MobiDB-lite"/>
    </source>
</evidence>
<reference evidence="3 4" key="1">
    <citation type="submission" date="2016-07" db="EMBL/GenBank/DDBJ databases">
        <title>Multiple horizontal gene transfer events from other fungi enriched the ability of initially mycotrophic Trichoderma (Ascomycota) to feed on dead plant biomass.</title>
        <authorList>
            <consortium name="DOE Joint Genome Institute"/>
            <person name="Aerts A."/>
            <person name="Atanasova L."/>
            <person name="Chenthamara K."/>
            <person name="Zhang J."/>
            <person name="Grujic M."/>
            <person name="Henrissat B."/>
            <person name="Kuo A."/>
            <person name="Salamov A."/>
            <person name="Lipzen A."/>
            <person name="Labutti K."/>
            <person name="Barry K."/>
            <person name="Miao Y."/>
            <person name="Rahimi M.J."/>
            <person name="Shen Q."/>
            <person name="Grigoriev I.V."/>
            <person name="Kubicek C.P."/>
            <person name="Druzhinina I.S."/>
        </authorList>
    </citation>
    <scope>NUCLEOTIDE SEQUENCE [LARGE SCALE GENOMIC DNA]</scope>
    <source>
        <strain evidence="3 4">CBS 433.97</strain>
    </source>
</reference>
<feature type="compositionally biased region" description="Basic and acidic residues" evidence="1">
    <location>
        <begin position="641"/>
        <end position="652"/>
    </location>
</feature>
<feature type="compositionally biased region" description="Basic and acidic residues" evidence="1">
    <location>
        <begin position="810"/>
        <end position="856"/>
    </location>
</feature>
<dbReference type="PANTHER" id="PTHR42081">
    <property type="entry name" value="ZINC FINGER PROTEIN DHHC DOMAIN CONTAINING PROTEIN"/>
    <property type="match status" value="1"/>
</dbReference>
<dbReference type="Pfam" id="PF26118">
    <property type="entry name" value="DUF8035"/>
    <property type="match status" value="1"/>
</dbReference>
<accession>A0A2T3YUR7</accession>
<dbReference type="AlphaFoldDB" id="A0A2T3YUR7"/>
<gene>
    <name evidence="3" type="ORF">M441DRAFT_30940</name>
</gene>
<name>A0A2T3YUR7_TRIA4</name>
<feature type="compositionally biased region" description="Basic and acidic residues" evidence="1">
    <location>
        <begin position="866"/>
        <end position="893"/>
    </location>
</feature>
<evidence type="ECO:0000259" key="2">
    <source>
        <dbReference type="Pfam" id="PF26118"/>
    </source>
</evidence>
<sequence>MGDRYRYPAAGRPATFNNPARISLPSGVGGYGALYANDADYVASPTRYASAATPRGYTTAAAPAGAVVPPPRSYSTVNPEPRAPRPAPREPSRTRRSNTVDASARPPIIVTTMQDHRPHTSSALTTDALAHTGSPVRDAYRASEGRLYSQPASSIRSRSTARPYHTSTNSDDFGRSREQGEIVLASRDADAYRSSRPHVVYPSNSRHSNAAIDYGDEGYQYTNAGELVRYDLDHGVAPAPSRSRRHESFDRGYSRPNINYNADQRSFNVNTTMDPSRTSRPYDSRGGPPPSVRGFDKINRAYDIPPLAPAPPNSSSSGQLDMAGGSSDRRTVGRPRPVSLVQEPGSRASHPEDYYRGYEDDDYDPRRFYDDSVTARGFGLRTAQTDDLKDHHGRYWDPRDDQGRDDSARRDHSRKRIEAPKEGQRSHSDEERVSDREREDYYRSYKDNLRERLDGRRDSDQEDNDRSRVRDKVASGLGAGAAATAAVAGGISSSSKKDEKPEPSESRRRRGSDEAEERDRERDRERERERERERDRERERERERERDRDRERDREREQKRNEDKDRPVAKADAKADAETKDRSRRDAEAKLNGESAAIVSSDSDEGKKKSARKHRPSHSFNPNDTGDLRQIREQLAAVKVSDSEKEKAETNGKGRSSPPAKDDRRSESPAGEENRGRDLVIVRPPEEKQVRVVSPPHEKKEDKPLKGILKQPSAKFPEEPNPIREGVAPHKEDKKLKEVPSGARWTKINRKIVNPEALEIGKERFEIRDDFVIVLRVLSKEEIQTYANATQVLRERRRNKDYTGEYEDSDRDRSDRDRDNHGREYDREYDEKEYDRDYGRDYDRDYEREYEDDRGRRGSHRHRRHRDDADGADPRERDHDHDRERDHDHDRERERRRRHRRDDDEEYDSRSRDAEHHHHHRSHREV</sequence>
<feature type="region of interest" description="Disordered" evidence="1">
    <location>
        <begin position="237"/>
        <end position="366"/>
    </location>
</feature>
<dbReference type="PANTHER" id="PTHR42081:SF1">
    <property type="entry name" value="ZINC FINGER PROTEIN DHHC DOMAIN CONTAINING PROTEIN"/>
    <property type="match status" value="1"/>
</dbReference>
<feature type="compositionally biased region" description="Low complexity" evidence="1">
    <location>
        <begin position="474"/>
        <end position="494"/>
    </location>
</feature>
<dbReference type="InterPro" id="IPR058348">
    <property type="entry name" value="DUF8035"/>
</dbReference>
<organism evidence="3 4">
    <name type="scientific">Trichoderma asperellum (strain ATCC 204424 / CBS 433.97 / NBRC 101777)</name>
    <dbReference type="NCBI Taxonomy" id="1042311"/>
    <lineage>
        <taxon>Eukaryota</taxon>
        <taxon>Fungi</taxon>
        <taxon>Dikarya</taxon>
        <taxon>Ascomycota</taxon>
        <taxon>Pezizomycotina</taxon>
        <taxon>Sordariomycetes</taxon>
        <taxon>Hypocreomycetidae</taxon>
        <taxon>Hypocreales</taxon>
        <taxon>Hypocreaceae</taxon>
        <taxon>Trichoderma</taxon>
    </lineage>
</organism>
<keyword evidence="4" id="KW-1185">Reference proteome</keyword>
<feature type="compositionally biased region" description="Polar residues" evidence="1">
    <location>
        <begin position="150"/>
        <end position="171"/>
    </location>
</feature>
<proteinExistence type="predicted"/>